<comment type="subcellular location">
    <subcellularLocation>
        <location evidence="1">Membrane</location>
        <topology evidence="1">Single-pass membrane protein</topology>
    </subcellularLocation>
</comment>
<evidence type="ECO:0000256" key="2">
    <source>
        <dbReference type="ARBA" id="ARBA00022692"/>
    </source>
</evidence>
<dbReference type="EMBL" id="JBANMG010000010">
    <property type="protein sequence ID" value="KAK6948297.1"/>
    <property type="molecule type" value="Genomic_DNA"/>
</dbReference>
<sequence length="747" mass="78879">MSLPEPLLPLTGACSVIFDNTLYSYSAAGFESLKLEDGAKWKKLASGHSVEGGVCVGATPNDSSKAGLYIVGGKSKSSDYPGLQKYTYKTKKWETIVPEVNVTQNRVYHSAAYIKSSDSILVYSGSTDGKPGLSSQTFTVGASKPYSVLAFQSTLSPPGIAPIIVPWTDTQVAMLGGNPTNTRVMLFDPVASWVDPGITLAEPLPKNSTVVKAAIMDGDDGSKHLYTFDMSTSPNTVNRTMLLTANGLPIAGAAPVGKAVSTRDLQEGSDVAIEKRALTADNWPKYNSTLAPHSIRNDYSIATDSDGLVVISGGNDDEVLCMFNAKQNTWKNATAVFGQQKGFFIESTPSSSTSASSSFSSTATPSSTSSSSAAPTAAATTAATTPTPAPEAENTALAPTTLLGIVLGTIFGFAIILLLLLFWIKHLRKRQNHADAGHAREVSGIPDEKSGFDQEFGNASSGHFKGHVPQDSVGSFSSMAILMGKVQKPAVQRKTSNETKRSSTNSIFNKQFKSTIGRPQPQENPEPDFLSRDEKGIAFAADSNEPKPRPRQAAADSGDDTMRRSSGWNRYWSGGSALSVLGLGNGNSQRGNGSEPSSVYSDKNRLTQDSATVPALSVPALQVPPVRAELNQVNSSSPTISQHNLHIGEGMSGLIERPISTASSSGYSSGIPPSVHDTWDPTTMKKAWGDVRAPSSTYSQSIYQTALGPPGASRPPTGISTQPPLATASNSNDLSWLNLGDNNQPDK</sequence>
<dbReference type="AlphaFoldDB" id="A0AAX6M7E3"/>
<comment type="caution">
    <text evidence="7">The sequence shown here is derived from an EMBL/GenBank/DDBJ whole genome shotgun (WGS) entry which is preliminary data.</text>
</comment>
<gene>
    <name evidence="7" type="ORF">Daesc_010062</name>
</gene>
<dbReference type="SUPFAM" id="SSF50965">
    <property type="entry name" value="Galactose oxidase, central domain"/>
    <property type="match status" value="1"/>
</dbReference>
<evidence type="ECO:0000313" key="8">
    <source>
        <dbReference type="Proteomes" id="UP001369815"/>
    </source>
</evidence>
<proteinExistence type="predicted"/>
<dbReference type="InterPro" id="IPR011043">
    <property type="entry name" value="Gal_Oxase/kelch_b-propeller"/>
</dbReference>
<feature type="compositionally biased region" description="Polar residues" evidence="5">
    <location>
        <begin position="589"/>
        <end position="604"/>
    </location>
</feature>
<accession>A0AAX6M7E3</accession>
<dbReference type="Proteomes" id="UP001369815">
    <property type="component" value="Unassembled WGS sequence"/>
</dbReference>
<dbReference type="GO" id="GO:0071944">
    <property type="term" value="C:cell periphery"/>
    <property type="evidence" value="ECO:0007669"/>
    <property type="project" value="UniProtKB-ARBA"/>
</dbReference>
<evidence type="ECO:0000256" key="6">
    <source>
        <dbReference type="SAM" id="Phobius"/>
    </source>
</evidence>
<evidence type="ECO:0000256" key="1">
    <source>
        <dbReference type="ARBA" id="ARBA00004167"/>
    </source>
</evidence>
<keyword evidence="2 6" id="KW-0812">Transmembrane</keyword>
<evidence type="ECO:0000256" key="4">
    <source>
        <dbReference type="ARBA" id="ARBA00023136"/>
    </source>
</evidence>
<name>A0AAX6M7E3_9PEZI</name>
<dbReference type="Gene3D" id="2.120.10.80">
    <property type="entry name" value="Kelch-type beta propeller"/>
    <property type="match status" value="1"/>
</dbReference>
<evidence type="ECO:0008006" key="9">
    <source>
        <dbReference type="Google" id="ProtNLM"/>
    </source>
</evidence>
<organism evidence="7 8">
    <name type="scientific">Daldinia eschscholtzii</name>
    <dbReference type="NCBI Taxonomy" id="292717"/>
    <lineage>
        <taxon>Eukaryota</taxon>
        <taxon>Fungi</taxon>
        <taxon>Dikarya</taxon>
        <taxon>Ascomycota</taxon>
        <taxon>Pezizomycotina</taxon>
        <taxon>Sordariomycetes</taxon>
        <taxon>Xylariomycetidae</taxon>
        <taxon>Xylariales</taxon>
        <taxon>Hypoxylaceae</taxon>
        <taxon>Daldinia</taxon>
    </lineage>
</organism>
<evidence type="ECO:0000256" key="5">
    <source>
        <dbReference type="SAM" id="MobiDB-lite"/>
    </source>
</evidence>
<evidence type="ECO:0000313" key="7">
    <source>
        <dbReference type="EMBL" id="KAK6948297.1"/>
    </source>
</evidence>
<feature type="region of interest" description="Disordered" evidence="5">
    <location>
        <begin position="487"/>
        <end position="567"/>
    </location>
</feature>
<feature type="region of interest" description="Disordered" evidence="5">
    <location>
        <begin position="583"/>
        <end position="604"/>
    </location>
</feature>
<feature type="compositionally biased region" description="Basic and acidic residues" evidence="5">
    <location>
        <begin position="435"/>
        <end position="452"/>
    </location>
</feature>
<feature type="transmembrane region" description="Helical" evidence="6">
    <location>
        <begin position="402"/>
        <end position="424"/>
    </location>
</feature>
<reference evidence="7 8" key="1">
    <citation type="journal article" date="2024" name="Front Chem Biol">
        <title>Unveiling the potential of Daldinia eschscholtzii MFLUCC 19-0629 through bioactivity and bioinformatics studies for enhanced sustainable agriculture production.</title>
        <authorList>
            <person name="Brooks S."/>
            <person name="Weaver J.A."/>
            <person name="Klomchit A."/>
            <person name="Alharthi S.A."/>
            <person name="Onlamun T."/>
            <person name="Nurani R."/>
            <person name="Vong T.K."/>
            <person name="Alberti F."/>
            <person name="Greco C."/>
        </authorList>
    </citation>
    <scope>NUCLEOTIDE SEQUENCE [LARGE SCALE GENOMIC DNA]</scope>
    <source>
        <strain evidence="7">MFLUCC 19-0629</strain>
    </source>
</reference>
<dbReference type="PANTHER" id="PTHR15549">
    <property type="entry name" value="PAIRED IMMUNOGLOBULIN-LIKE TYPE 2 RECEPTOR"/>
    <property type="match status" value="1"/>
</dbReference>
<feature type="region of interest" description="Disordered" evidence="5">
    <location>
        <begin position="435"/>
        <end position="469"/>
    </location>
</feature>
<feature type="compositionally biased region" description="Polar residues" evidence="5">
    <location>
        <begin position="718"/>
        <end position="747"/>
    </location>
</feature>
<keyword evidence="8" id="KW-1185">Reference proteome</keyword>
<feature type="region of interest" description="Disordered" evidence="5">
    <location>
        <begin position="703"/>
        <end position="747"/>
    </location>
</feature>
<keyword evidence="4 6" id="KW-0472">Membrane</keyword>
<protein>
    <recommendedName>
        <fullName evidence="9">Pre-mRNA splicing factor CLF1</fullName>
    </recommendedName>
</protein>
<feature type="region of interest" description="Disordered" evidence="5">
    <location>
        <begin position="355"/>
        <end position="392"/>
    </location>
</feature>
<dbReference type="GO" id="GO:0016020">
    <property type="term" value="C:membrane"/>
    <property type="evidence" value="ECO:0007669"/>
    <property type="project" value="UniProtKB-SubCell"/>
</dbReference>
<feature type="compositionally biased region" description="Polar residues" evidence="5">
    <location>
        <begin position="502"/>
        <end position="514"/>
    </location>
</feature>
<keyword evidence="3 6" id="KW-1133">Transmembrane helix</keyword>
<dbReference type="InterPro" id="IPR015915">
    <property type="entry name" value="Kelch-typ_b-propeller"/>
</dbReference>
<evidence type="ECO:0000256" key="3">
    <source>
        <dbReference type="ARBA" id="ARBA00022989"/>
    </source>
</evidence>
<dbReference type="InterPro" id="IPR051694">
    <property type="entry name" value="Immunoregulatory_rcpt-like"/>
</dbReference>